<protein>
    <submittedName>
        <fullName evidence="1">Uncharacterized protein</fullName>
    </submittedName>
</protein>
<dbReference type="AlphaFoldDB" id="A0A813GQJ7"/>
<proteinExistence type="predicted"/>
<gene>
    <name evidence="1" type="ORF">PGLA1383_LOCUS44081</name>
</gene>
<evidence type="ECO:0000313" key="1">
    <source>
        <dbReference type="EMBL" id="CAE8627276.1"/>
    </source>
</evidence>
<dbReference type="EMBL" id="CAJNNV010029138">
    <property type="protein sequence ID" value="CAE8627276.1"/>
    <property type="molecule type" value="Genomic_DNA"/>
</dbReference>
<dbReference type="Proteomes" id="UP000654075">
    <property type="component" value="Unassembled WGS sequence"/>
</dbReference>
<reference evidence="1" key="1">
    <citation type="submission" date="2021-02" db="EMBL/GenBank/DDBJ databases">
        <authorList>
            <person name="Dougan E. K."/>
            <person name="Rhodes N."/>
            <person name="Thang M."/>
            <person name="Chan C."/>
        </authorList>
    </citation>
    <scope>NUCLEOTIDE SEQUENCE</scope>
</reference>
<evidence type="ECO:0000313" key="2">
    <source>
        <dbReference type="Proteomes" id="UP000654075"/>
    </source>
</evidence>
<name>A0A813GQJ7_POLGL</name>
<dbReference type="OrthoDB" id="447859at2759"/>
<keyword evidence="2" id="KW-1185">Reference proteome</keyword>
<accession>A0A813GQJ7</accession>
<organism evidence="1 2">
    <name type="scientific">Polarella glacialis</name>
    <name type="common">Dinoflagellate</name>
    <dbReference type="NCBI Taxonomy" id="89957"/>
    <lineage>
        <taxon>Eukaryota</taxon>
        <taxon>Sar</taxon>
        <taxon>Alveolata</taxon>
        <taxon>Dinophyceae</taxon>
        <taxon>Suessiales</taxon>
        <taxon>Suessiaceae</taxon>
        <taxon>Polarella</taxon>
    </lineage>
</organism>
<comment type="caution">
    <text evidence="1">The sequence shown here is derived from an EMBL/GenBank/DDBJ whole genome shotgun (WGS) entry which is preliminary data.</text>
</comment>
<sequence length="655" mass="70359">MDAALWTRVLDLFKEEAGDLPSEEPEGWEHCLLARLAARELGRPSCAKKVERLLLQKGQTLADCRRLVGEAAGLSTEGQGGLKPPASCKKAEADVLVKEAQDAVAEASDGIARTVRSRSRSRRKAALLSGFLQCRLTVFGLICPSLPRHLLAALPDLPKSQAAFVLWWMHDLPASILPLLAGVAHAAAAGGKLSSSRSTELVARSDLQEVISNVDLQACGLLQAADEFLHVDGEVEPDEFDPDVGQPPRAVYLLALSRLLPRFVAICSAAAEGWLEPGHAKCEFVAGDCLTLPEKVAGGFHRIFTSNVADHVGVPALALGLGPLLVEEGQLRASLSNNLRALCSSGDAHSLFPKLHGVSLEDAAAALGFQVQVPSCAAGHTPDQVRLVFAGTEALQHSAGALKLWPAECARRLYRCPKADITTIRRRAAQGEVLGMAHRYARRFTCSPITVKCISRLLERAAIQLPPAEAAEAAAAVKAALPHSQMRLSQCLNWQQLPTAMSEALAPEVQRRDWRRVSFEVSRDSIPSWAWRTHPAVVLLWVRPAGFQSAAAAGVKLAPQEPVWHRCRKRSQLAFLEGGVWGPLRWALQASPEEVQVLDGVDLALQANGHFQVTFALEAAEREFGLGGAAFILSLVDNVIVTGPHEAGSLQDVPG</sequence>